<dbReference type="RefSeq" id="WP_188073894.1">
    <property type="nucleotide sequence ID" value="NZ_BSPS01000041.1"/>
</dbReference>
<evidence type="ECO:0000259" key="1">
    <source>
        <dbReference type="Pfam" id="PF04542"/>
    </source>
</evidence>
<dbReference type="AlphaFoldDB" id="A0A7W6BK97"/>
<dbReference type="Gene3D" id="1.10.1740.10">
    <property type="match status" value="1"/>
</dbReference>
<dbReference type="Proteomes" id="UP000571950">
    <property type="component" value="Unassembled WGS sequence"/>
</dbReference>
<keyword evidence="3" id="KW-1185">Reference proteome</keyword>
<organism evidence="2 3">
    <name type="scientific">Sphingobium jiangsuense</name>
    <dbReference type="NCBI Taxonomy" id="870476"/>
    <lineage>
        <taxon>Bacteria</taxon>
        <taxon>Pseudomonadati</taxon>
        <taxon>Pseudomonadota</taxon>
        <taxon>Alphaproteobacteria</taxon>
        <taxon>Sphingomonadales</taxon>
        <taxon>Sphingomonadaceae</taxon>
        <taxon>Sphingobium</taxon>
    </lineage>
</organism>
<name>A0A7W6BK97_9SPHN</name>
<dbReference type="InterPro" id="IPR007627">
    <property type="entry name" value="RNA_pol_sigma70_r2"/>
</dbReference>
<reference evidence="2 3" key="1">
    <citation type="submission" date="2020-08" db="EMBL/GenBank/DDBJ databases">
        <title>Genomic Encyclopedia of Type Strains, Phase IV (KMG-IV): sequencing the most valuable type-strain genomes for metagenomic binning, comparative biology and taxonomic classification.</title>
        <authorList>
            <person name="Goeker M."/>
        </authorList>
    </citation>
    <scope>NUCLEOTIDE SEQUENCE [LARGE SCALE GENOMIC DNA]</scope>
    <source>
        <strain evidence="2 3">DSM 26189</strain>
    </source>
</reference>
<evidence type="ECO:0000313" key="3">
    <source>
        <dbReference type="Proteomes" id="UP000571950"/>
    </source>
</evidence>
<keyword evidence="2" id="KW-0804">Transcription</keyword>
<dbReference type="GO" id="GO:0003700">
    <property type="term" value="F:DNA-binding transcription factor activity"/>
    <property type="evidence" value="ECO:0007669"/>
    <property type="project" value="InterPro"/>
</dbReference>
<keyword evidence="2" id="KW-0240">DNA-directed RNA polymerase</keyword>
<feature type="domain" description="RNA polymerase sigma-70 region 2" evidence="1">
    <location>
        <begin position="8"/>
        <end position="48"/>
    </location>
</feature>
<protein>
    <submittedName>
        <fullName evidence="2">DNA-directed RNA polymerase specialized sigma24 family protein</fullName>
    </submittedName>
</protein>
<evidence type="ECO:0000313" key="2">
    <source>
        <dbReference type="EMBL" id="MBB3928625.1"/>
    </source>
</evidence>
<comment type="caution">
    <text evidence="2">The sequence shown here is derived from an EMBL/GenBank/DDBJ whole genome shotgun (WGS) entry which is preliminary data.</text>
</comment>
<dbReference type="Pfam" id="PF04542">
    <property type="entry name" value="Sigma70_r2"/>
    <property type="match status" value="1"/>
</dbReference>
<dbReference type="InterPro" id="IPR013325">
    <property type="entry name" value="RNA_pol_sigma_r2"/>
</dbReference>
<gene>
    <name evidence="2" type="ORF">GGR43_004370</name>
</gene>
<dbReference type="SUPFAM" id="SSF88946">
    <property type="entry name" value="Sigma2 domain of RNA polymerase sigma factors"/>
    <property type="match status" value="1"/>
</dbReference>
<proteinExistence type="predicted"/>
<dbReference type="GO" id="GO:0006352">
    <property type="term" value="P:DNA-templated transcription initiation"/>
    <property type="evidence" value="ECO:0007669"/>
    <property type="project" value="InterPro"/>
</dbReference>
<accession>A0A7W6BK97</accession>
<dbReference type="GO" id="GO:0000428">
    <property type="term" value="C:DNA-directed RNA polymerase complex"/>
    <property type="evidence" value="ECO:0007669"/>
    <property type="project" value="UniProtKB-KW"/>
</dbReference>
<dbReference type="EMBL" id="JACIDT010000028">
    <property type="protein sequence ID" value="MBB3928625.1"/>
    <property type="molecule type" value="Genomic_DNA"/>
</dbReference>
<sequence>MASNRLHLYLKHREALIDQATKIVGDQARAEDVVQDAWLRFSASAGRCGARRPARRLARPQSPA</sequence>